<keyword evidence="1" id="KW-0472">Membrane</keyword>
<keyword evidence="4" id="KW-1185">Reference proteome</keyword>
<dbReference type="Pfam" id="PF01610">
    <property type="entry name" value="DDE_Tnp_ISL3"/>
    <property type="match status" value="1"/>
</dbReference>
<name>A0A1I5J4T9_9FIRM</name>
<protein>
    <submittedName>
        <fullName evidence="3">Transposase</fullName>
    </submittedName>
</protein>
<gene>
    <name evidence="3" type="ORF">SAMN04489757_1671</name>
</gene>
<dbReference type="Proteomes" id="UP000198806">
    <property type="component" value="Unassembled WGS sequence"/>
</dbReference>
<evidence type="ECO:0000313" key="4">
    <source>
        <dbReference type="Proteomes" id="UP000198806"/>
    </source>
</evidence>
<dbReference type="PANTHER" id="PTHR33498">
    <property type="entry name" value="TRANSPOSASE FOR INSERTION SEQUENCE ELEMENT IS1557"/>
    <property type="match status" value="1"/>
</dbReference>
<dbReference type="EMBL" id="FOWD01000067">
    <property type="protein sequence ID" value="SFO67742.1"/>
    <property type="molecule type" value="Genomic_DNA"/>
</dbReference>
<proteinExistence type="predicted"/>
<evidence type="ECO:0000259" key="2">
    <source>
        <dbReference type="Pfam" id="PF01610"/>
    </source>
</evidence>
<evidence type="ECO:0000256" key="1">
    <source>
        <dbReference type="SAM" id="Phobius"/>
    </source>
</evidence>
<keyword evidence="1" id="KW-0812">Transmembrane</keyword>
<dbReference type="InterPro" id="IPR002560">
    <property type="entry name" value="Transposase_DDE"/>
</dbReference>
<dbReference type="AlphaFoldDB" id="A0A1I5J4T9"/>
<sequence length="168" mass="20129">MKPLPKYSIVLIYQASMYLLLSFILHHLLSCIYHIYHFLFARLLACMCWQELTMRSYLINTLNPFIATYGKFFNKKEFYDICQNTKYSEQRKDFFSWIKTAESSGITEFEKCASTYRNWSKEILNAFKYGLTNGPTEGFNNKIKVLKRNSFGIKNFRRFRTRILHCTR</sequence>
<dbReference type="PANTHER" id="PTHR33498:SF1">
    <property type="entry name" value="TRANSPOSASE FOR INSERTION SEQUENCE ELEMENT IS1557"/>
    <property type="match status" value="1"/>
</dbReference>
<keyword evidence="1" id="KW-1133">Transmembrane helix</keyword>
<organism evidence="3 4">
    <name type="scientific">Anaerocolumna aminovalerica</name>
    <dbReference type="NCBI Taxonomy" id="1527"/>
    <lineage>
        <taxon>Bacteria</taxon>
        <taxon>Bacillati</taxon>
        <taxon>Bacillota</taxon>
        <taxon>Clostridia</taxon>
        <taxon>Lachnospirales</taxon>
        <taxon>Lachnospiraceae</taxon>
        <taxon>Anaerocolumna</taxon>
    </lineage>
</organism>
<feature type="domain" description="Transposase IS204/IS1001/IS1096/IS1165 DDE" evidence="2">
    <location>
        <begin position="72"/>
        <end position="163"/>
    </location>
</feature>
<dbReference type="InterPro" id="IPR047951">
    <property type="entry name" value="Transpos_ISL3"/>
</dbReference>
<accession>A0A1I5J4T9</accession>
<evidence type="ECO:0000313" key="3">
    <source>
        <dbReference type="EMBL" id="SFO67742.1"/>
    </source>
</evidence>
<reference evidence="3 4" key="1">
    <citation type="submission" date="2016-10" db="EMBL/GenBank/DDBJ databases">
        <authorList>
            <person name="de Groot N.N."/>
        </authorList>
    </citation>
    <scope>NUCLEOTIDE SEQUENCE [LARGE SCALE GENOMIC DNA]</scope>
    <source>
        <strain evidence="3 4">DSM 1283</strain>
    </source>
</reference>
<feature type="transmembrane region" description="Helical" evidence="1">
    <location>
        <begin position="7"/>
        <end position="29"/>
    </location>
</feature>